<evidence type="ECO:0000256" key="8">
    <source>
        <dbReference type="PIRNR" id="PIRNR006113"/>
    </source>
</evidence>
<dbReference type="SUPFAM" id="SSF55620">
    <property type="entry name" value="Tetrahydrobiopterin biosynthesis enzymes-like"/>
    <property type="match status" value="1"/>
</dbReference>
<feature type="active site" description="Proton acceptor" evidence="9">
    <location>
        <position position="22"/>
    </location>
</feature>
<evidence type="ECO:0000256" key="6">
    <source>
        <dbReference type="ARBA" id="ARBA00023239"/>
    </source>
</evidence>
<evidence type="ECO:0000256" key="3">
    <source>
        <dbReference type="ARBA" id="ARBA00018141"/>
    </source>
</evidence>
<dbReference type="Gene3D" id="3.30.479.10">
    <property type="entry name" value="6-pyruvoyl tetrahydropterin synthase/QueD"/>
    <property type="match status" value="1"/>
</dbReference>
<evidence type="ECO:0000256" key="7">
    <source>
        <dbReference type="ARBA" id="ARBA00048807"/>
    </source>
</evidence>
<keyword evidence="4 8" id="KW-0479">Metal-binding</keyword>
<evidence type="ECO:0000313" key="11">
    <source>
        <dbReference type="EMBL" id="OIP03951.1"/>
    </source>
</evidence>
<dbReference type="PANTHER" id="PTHR12589">
    <property type="entry name" value="PYRUVOYL TETRAHYDROBIOPTERIN SYNTHASE"/>
    <property type="match status" value="1"/>
</dbReference>
<feature type="active site" description="Charge relay system" evidence="9">
    <location>
        <position position="136"/>
    </location>
</feature>
<keyword evidence="5 8" id="KW-0862">Zinc</keyword>
<dbReference type="GO" id="GO:0070497">
    <property type="term" value="F:6-carboxytetrahydropterin synthase activity"/>
    <property type="evidence" value="ECO:0007669"/>
    <property type="project" value="UniProtKB-EC"/>
</dbReference>
<comment type="cofactor">
    <cofactor evidence="8 10">
        <name>Zn(2+)</name>
        <dbReference type="ChEBI" id="CHEBI:29105"/>
    </cofactor>
    <text evidence="8 10">Binds 1 zinc ion per subunit.</text>
</comment>
<evidence type="ECO:0000313" key="12">
    <source>
        <dbReference type="Proteomes" id="UP000183605"/>
    </source>
</evidence>
<evidence type="ECO:0000256" key="1">
    <source>
        <dbReference type="ARBA" id="ARBA00005061"/>
    </source>
</evidence>
<comment type="caution">
    <text evidence="11">The sequence shown here is derived from an EMBL/GenBank/DDBJ whole genome shotgun (WGS) entry which is preliminary data.</text>
</comment>
<feature type="active site" description="Charge relay system" evidence="9">
    <location>
        <position position="72"/>
    </location>
</feature>
<feature type="binding site" evidence="10">
    <location>
        <position position="13"/>
    </location>
    <ligand>
        <name>Zn(2+)</name>
        <dbReference type="ChEBI" id="CHEBI:29105"/>
    </ligand>
</feature>
<keyword evidence="8" id="KW-0671">Queuosine biosynthesis</keyword>
<dbReference type="EMBL" id="MNXQ01000019">
    <property type="protein sequence ID" value="OIP03951.1"/>
    <property type="molecule type" value="Genomic_DNA"/>
</dbReference>
<comment type="catalytic activity">
    <reaction evidence="7 8">
        <text>7,8-dihydroneopterin 3'-triphosphate + H2O = 6-carboxy-5,6,7,8-tetrahydropterin + triphosphate + acetaldehyde + 2 H(+)</text>
        <dbReference type="Rhea" id="RHEA:27966"/>
        <dbReference type="ChEBI" id="CHEBI:15343"/>
        <dbReference type="ChEBI" id="CHEBI:15377"/>
        <dbReference type="ChEBI" id="CHEBI:15378"/>
        <dbReference type="ChEBI" id="CHEBI:18036"/>
        <dbReference type="ChEBI" id="CHEBI:58462"/>
        <dbReference type="ChEBI" id="CHEBI:61032"/>
        <dbReference type="EC" id="4.1.2.50"/>
    </reaction>
</comment>
<sequence>MRISRQIEWDMGHRVTNHKSKCRNLHGHRYKAEICVEGKLVNINGSSDEGMVMDFGDIKELANKYIHDILDHGFMVWVKDKPVAEFFKKNPDQKHIFVPFIPTAENIAAWIFVQLDKKIKDKYKTGLKLYSVKLWETPTSTAVCTRKDL</sequence>
<dbReference type="AlphaFoldDB" id="A0A1J5B9B1"/>
<dbReference type="GO" id="GO:0008616">
    <property type="term" value="P:tRNA queuosine(34) biosynthetic process"/>
    <property type="evidence" value="ECO:0007669"/>
    <property type="project" value="UniProtKB-KW"/>
</dbReference>
<name>A0A1J5B9B1_9BACT</name>
<comment type="similarity">
    <text evidence="2 8">Belongs to the PTPS family. QueD subfamily.</text>
</comment>
<evidence type="ECO:0000256" key="2">
    <source>
        <dbReference type="ARBA" id="ARBA00008900"/>
    </source>
</evidence>
<feature type="binding site" evidence="10">
    <location>
        <position position="28"/>
    </location>
    <ligand>
        <name>Zn(2+)</name>
        <dbReference type="ChEBI" id="CHEBI:29105"/>
    </ligand>
</feature>
<dbReference type="GO" id="GO:0046872">
    <property type="term" value="F:metal ion binding"/>
    <property type="evidence" value="ECO:0007669"/>
    <property type="project" value="UniProtKB-KW"/>
</dbReference>
<evidence type="ECO:0000256" key="10">
    <source>
        <dbReference type="PIRSR" id="PIRSR006113-2"/>
    </source>
</evidence>
<accession>A0A1J5B9B1</accession>
<dbReference type="PANTHER" id="PTHR12589:SF7">
    <property type="entry name" value="6-PYRUVOYL TETRAHYDROBIOPTERIN SYNTHASE"/>
    <property type="match status" value="1"/>
</dbReference>
<organism evidence="11 12">
    <name type="scientific">Candidatus Beckwithbacteria bacterium CG2_30_44_31</name>
    <dbReference type="NCBI Taxonomy" id="1805035"/>
    <lineage>
        <taxon>Bacteria</taxon>
        <taxon>Candidatus Beckwithiibacteriota</taxon>
    </lineage>
</organism>
<dbReference type="Pfam" id="PF01242">
    <property type="entry name" value="PTPS"/>
    <property type="match status" value="1"/>
</dbReference>
<keyword evidence="6 8" id="KW-0456">Lyase</keyword>
<dbReference type="UniPathway" id="UPA00391"/>
<dbReference type="EC" id="4.-.-.-" evidence="8"/>
<dbReference type="PIRSF" id="PIRSF006113">
    <property type="entry name" value="PTP_synth"/>
    <property type="match status" value="1"/>
</dbReference>
<dbReference type="InterPro" id="IPR038418">
    <property type="entry name" value="6-PTP_synth/QueD_sf"/>
</dbReference>
<dbReference type="InterPro" id="IPR007115">
    <property type="entry name" value="6-PTP_synth/QueD"/>
</dbReference>
<evidence type="ECO:0000256" key="5">
    <source>
        <dbReference type="ARBA" id="ARBA00022833"/>
    </source>
</evidence>
<evidence type="ECO:0000256" key="4">
    <source>
        <dbReference type="ARBA" id="ARBA00022723"/>
    </source>
</evidence>
<feature type="binding site" evidence="10">
    <location>
        <position position="26"/>
    </location>
    <ligand>
        <name>Zn(2+)</name>
        <dbReference type="ChEBI" id="CHEBI:29105"/>
    </ligand>
</feature>
<dbReference type="Proteomes" id="UP000183605">
    <property type="component" value="Unassembled WGS sequence"/>
</dbReference>
<reference evidence="11 12" key="1">
    <citation type="journal article" date="2016" name="Environ. Microbiol.">
        <title>Genomic resolution of a cold subsurface aquifer community provides metabolic insights for novel microbes adapted to high CO concentrations.</title>
        <authorList>
            <person name="Probst A.J."/>
            <person name="Castelle C.J."/>
            <person name="Singh A."/>
            <person name="Brown C.T."/>
            <person name="Anantharaman K."/>
            <person name="Sharon I."/>
            <person name="Hug L.A."/>
            <person name="Burstein D."/>
            <person name="Emerson J.B."/>
            <person name="Thomas B.C."/>
            <person name="Banfield J.F."/>
        </authorList>
    </citation>
    <scope>NUCLEOTIDE SEQUENCE [LARGE SCALE GENOMIC DNA]</scope>
    <source>
        <strain evidence="11">CG2_30_44_31</strain>
    </source>
</reference>
<proteinExistence type="inferred from homology"/>
<protein>
    <recommendedName>
        <fullName evidence="3 8">6-carboxy-5,6,7,8-tetrahydropterin synthase</fullName>
        <ecNumber evidence="8">4.-.-.-</ecNumber>
    </recommendedName>
</protein>
<comment type="pathway">
    <text evidence="1 8">Purine metabolism; 7-cyano-7-deazaguanine biosynthesis.</text>
</comment>
<evidence type="ECO:0000256" key="9">
    <source>
        <dbReference type="PIRSR" id="PIRSR006113-1"/>
    </source>
</evidence>
<gene>
    <name evidence="11" type="ORF">AUK18_00990</name>
</gene>